<evidence type="ECO:0000256" key="2">
    <source>
        <dbReference type="ARBA" id="ARBA00022475"/>
    </source>
</evidence>
<comment type="similarity">
    <text evidence="10">Belongs to the insect chemoreceptor superfamily. Heteromeric odorant receptor channel (TC 1.A.69) family.</text>
</comment>
<evidence type="ECO:0000313" key="11">
    <source>
        <dbReference type="Proteomes" id="UP001652582"/>
    </source>
</evidence>
<evidence type="ECO:0000256" key="3">
    <source>
        <dbReference type="ARBA" id="ARBA00022606"/>
    </source>
</evidence>
<sequence>MSTKIEMGEKKFKSFVETFPHCAFGLAVALLYPNRATYYKRSILFWLLMSFDSVMLFWFFTYLYKCAYTVDMYNLSRNISIGILISVFFFKYFYVNYKNDKFADLLKKITDDLLKGNDMDEDYQAIYEHYIKIGKLGQTIWIIIPVMLSSQFPIYAGVLTAYESLISDDGKRYMIHEMDLKCIEDKQYDTPYYEVIFAYSLLQCFVLMPNFAGLDGSFCIATNHLCLKLKLMAHKLRRAFLDSKDRDELEINVKESIKEHQEALIFYNNLQDVYGGWLFIVFLLTSLLIAMNLYQLYLSDHIDMKYTIFAVSATIHMFAPCYFTCNLIKVSEDLSWDIYDVPWETWADPSVTKLLIFMIAKSQQTLILSGNGIVYFNMQLFISVLQTAYSFFTLISR</sequence>
<gene>
    <name evidence="12" type="primary">LOC112053116</name>
</gene>
<keyword evidence="11" id="KW-1185">Reference proteome</keyword>
<dbReference type="GO" id="GO:0007165">
    <property type="term" value="P:signal transduction"/>
    <property type="evidence" value="ECO:0007669"/>
    <property type="project" value="UniProtKB-KW"/>
</dbReference>
<dbReference type="AlphaFoldDB" id="A0A6J1NMN1"/>
<dbReference type="Proteomes" id="UP001652582">
    <property type="component" value="Chromosome 5"/>
</dbReference>
<keyword evidence="3 10" id="KW-0716">Sensory transduction</keyword>
<protein>
    <recommendedName>
        <fullName evidence="10">Odorant receptor</fullName>
    </recommendedName>
</protein>
<evidence type="ECO:0000256" key="5">
    <source>
        <dbReference type="ARBA" id="ARBA00022725"/>
    </source>
</evidence>
<feature type="transmembrane region" description="Helical" evidence="10">
    <location>
        <begin position="191"/>
        <end position="208"/>
    </location>
</feature>
<evidence type="ECO:0000256" key="7">
    <source>
        <dbReference type="ARBA" id="ARBA00023136"/>
    </source>
</evidence>
<feature type="transmembrane region" description="Helical" evidence="10">
    <location>
        <begin position="140"/>
        <end position="162"/>
    </location>
</feature>
<keyword evidence="2" id="KW-1003">Cell membrane</keyword>
<evidence type="ECO:0000256" key="10">
    <source>
        <dbReference type="RuleBase" id="RU351113"/>
    </source>
</evidence>
<dbReference type="GO" id="GO:0005549">
    <property type="term" value="F:odorant binding"/>
    <property type="evidence" value="ECO:0007669"/>
    <property type="project" value="InterPro"/>
</dbReference>
<keyword evidence="9 10" id="KW-0807">Transducer</keyword>
<evidence type="ECO:0000256" key="6">
    <source>
        <dbReference type="ARBA" id="ARBA00022989"/>
    </source>
</evidence>
<dbReference type="GO" id="GO:0004984">
    <property type="term" value="F:olfactory receptor activity"/>
    <property type="evidence" value="ECO:0007669"/>
    <property type="project" value="InterPro"/>
</dbReference>
<proteinExistence type="inferred from homology"/>
<feature type="transmembrane region" description="Helical" evidence="10">
    <location>
        <begin position="274"/>
        <end position="294"/>
    </location>
</feature>
<dbReference type="OrthoDB" id="7351552at2759"/>
<keyword evidence="5 10" id="KW-0552">Olfaction</keyword>
<dbReference type="GO" id="GO:0005886">
    <property type="term" value="C:plasma membrane"/>
    <property type="evidence" value="ECO:0007669"/>
    <property type="project" value="UniProtKB-SubCell"/>
</dbReference>
<evidence type="ECO:0000256" key="8">
    <source>
        <dbReference type="ARBA" id="ARBA00023170"/>
    </source>
</evidence>
<feature type="transmembrane region" description="Helical" evidence="10">
    <location>
        <begin position="43"/>
        <end position="63"/>
    </location>
</feature>
<keyword evidence="6 10" id="KW-1133">Transmembrane helix</keyword>
<organism evidence="11 12">
    <name type="scientific">Bicyclus anynana</name>
    <name type="common">Squinting bush brown butterfly</name>
    <dbReference type="NCBI Taxonomy" id="110368"/>
    <lineage>
        <taxon>Eukaryota</taxon>
        <taxon>Metazoa</taxon>
        <taxon>Ecdysozoa</taxon>
        <taxon>Arthropoda</taxon>
        <taxon>Hexapoda</taxon>
        <taxon>Insecta</taxon>
        <taxon>Pterygota</taxon>
        <taxon>Neoptera</taxon>
        <taxon>Endopterygota</taxon>
        <taxon>Lepidoptera</taxon>
        <taxon>Glossata</taxon>
        <taxon>Ditrysia</taxon>
        <taxon>Papilionoidea</taxon>
        <taxon>Nymphalidae</taxon>
        <taxon>Satyrinae</taxon>
        <taxon>Satyrini</taxon>
        <taxon>Mycalesina</taxon>
        <taxon>Bicyclus</taxon>
    </lineage>
</organism>
<keyword evidence="8 10" id="KW-0675">Receptor</keyword>
<keyword evidence="7 10" id="KW-0472">Membrane</keyword>
<dbReference type="PANTHER" id="PTHR21137:SF35">
    <property type="entry name" value="ODORANT RECEPTOR 19A-RELATED"/>
    <property type="match status" value="1"/>
</dbReference>
<evidence type="ECO:0000256" key="1">
    <source>
        <dbReference type="ARBA" id="ARBA00004651"/>
    </source>
</evidence>
<keyword evidence="4 10" id="KW-0812">Transmembrane</keyword>
<dbReference type="RefSeq" id="XP_023948184.2">
    <property type="nucleotide sequence ID" value="XM_024092416.2"/>
</dbReference>
<dbReference type="InterPro" id="IPR004117">
    <property type="entry name" value="7tm6_olfct_rcpt"/>
</dbReference>
<name>A0A6J1NMN1_BICAN</name>
<evidence type="ECO:0000256" key="9">
    <source>
        <dbReference type="ARBA" id="ARBA00023224"/>
    </source>
</evidence>
<dbReference type="PANTHER" id="PTHR21137">
    <property type="entry name" value="ODORANT RECEPTOR"/>
    <property type="match status" value="1"/>
</dbReference>
<dbReference type="GeneID" id="112053116"/>
<accession>A0A6J1NMN1</accession>
<feature type="transmembrane region" description="Helical" evidence="10">
    <location>
        <begin position="306"/>
        <end position="329"/>
    </location>
</feature>
<feature type="transmembrane region" description="Helical" evidence="10">
    <location>
        <begin position="373"/>
        <end position="395"/>
    </location>
</feature>
<evidence type="ECO:0000313" key="12">
    <source>
        <dbReference type="RefSeq" id="XP_023948184.2"/>
    </source>
</evidence>
<dbReference type="KEGG" id="bany:112053116"/>
<feature type="transmembrane region" description="Helical" evidence="10">
    <location>
        <begin position="75"/>
        <end position="94"/>
    </location>
</feature>
<evidence type="ECO:0000256" key="4">
    <source>
        <dbReference type="ARBA" id="ARBA00022692"/>
    </source>
</evidence>
<comment type="subcellular location">
    <subcellularLocation>
        <location evidence="1 10">Cell membrane</location>
        <topology evidence="1 10">Multi-pass membrane protein</topology>
    </subcellularLocation>
</comment>
<dbReference type="Pfam" id="PF02949">
    <property type="entry name" value="7tm_6"/>
    <property type="match status" value="1"/>
</dbReference>
<reference evidence="12" key="1">
    <citation type="submission" date="2025-08" db="UniProtKB">
        <authorList>
            <consortium name="RefSeq"/>
        </authorList>
    </citation>
    <scope>IDENTIFICATION</scope>
</reference>